<sequence>MDKKGFYTDAASYRFHEAFYGGLAYHSLQVCQEAMLLLFNGSEEFKKQIFIGEYYKSKFSTCMPPIKL</sequence>
<protein>
    <submittedName>
        <fullName evidence="1">Uncharacterized protein</fullName>
    </submittedName>
</protein>
<name>A0ABX4EEW2_SEGBR</name>
<organism evidence="1 2">
    <name type="scientific">Segatella bryantii</name>
    <name type="common">Prevotella bryantii</name>
    <dbReference type="NCBI Taxonomy" id="77095"/>
    <lineage>
        <taxon>Bacteria</taxon>
        <taxon>Pseudomonadati</taxon>
        <taxon>Bacteroidota</taxon>
        <taxon>Bacteroidia</taxon>
        <taxon>Bacteroidales</taxon>
        <taxon>Prevotellaceae</taxon>
        <taxon>Segatella</taxon>
    </lineage>
</organism>
<reference evidence="1 2" key="1">
    <citation type="submission" date="2017-08" db="EMBL/GenBank/DDBJ databases">
        <title>Comparative genomics of non-oral Prevotella species.</title>
        <authorList>
            <person name="Accetto T."/>
            <person name="Nograsek B."/>
            <person name="Avgustin G."/>
        </authorList>
    </citation>
    <scope>NUCLEOTIDE SEQUENCE [LARGE SCALE GENOMIC DNA]</scope>
    <source>
        <strain evidence="1 2">TC1-1</strain>
    </source>
</reference>
<comment type="caution">
    <text evidence="1">The sequence shown here is derived from an EMBL/GenBank/DDBJ whole genome shotgun (WGS) entry which is preliminary data.</text>
</comment>
<keyword evidence="2" id="KW-1185">Reference proteome</keyword>
<evidence type="ECO:0000313" key="1">
    <source>
        <dbReference type="EMBL" id="OYP53638.1"/>
    </source>
</evidence>
<accession>A0ABX4EEW2</accession>
<dbReference type="Proteomes" id="UP000216189">
    <property type="component" value="Unassembled WGS sequence"/>
</dbReference>
<gene>
    <name evidence="1" type="ORF">CIK91_11730</name>
</gene>
<dbReference type="EMBL" id="NPJF01000059">
    <property type="protein sequence ID" value="OYP53638.1"/>
    <property type="molecule type" value="Genomic_DNA"/>
</dbReference>
<dbReference type="RefSeq" id="WP_094448972.1">
    <property type="nucleotide sequence ID" value="NZ_CP091802.1"/>
</dbReference>
<proteinExistence type="predicted"/>
<evidence type="ECO:0000313" key="2">
    <source>
        <dbReference type="Proteomes" id="UP000216189"/>
    </source>
</evidence>